<keyword evidence="2" id="KW-1185">Reference proteome</keyword>
<accession>A0A098C0J8</accession>
<dbReference type="KEGG" id="pbt:ING2E5B_1703"/>
<proteinExistence type="predicted"/>
<dbReference type="EMBL" id="LN515532">
    <property type="protein sequence ID" value="CEA16449.1"/>
    <property type="molecule type" value="Genomic_DNA"/>
</dbReference>
<reference evidence="1 2" key="1">
    <citation type="submission" date="2014-08" db="EMBL/GenBank/DDBJ databases">
        <authorList>
            <person name="Wibberg D."/>
        </authorList>
    </citation>
    <scope>NUCLEOTIDE SEQUENCE [LARGE SCALE GENOMIC DNA]</scope>
    <source>
        <strain evidence="2">ING2-E5B</strain>
    </source>
</reference>
<dbReference type="Proteomes" id="UP000032417">
    <property type="component" value="Chromosome 1"/>
</dbReference>
<dbReference type="HOGENOM" id="CLU_167566_0_0_10"/>
<organism evidence="1 2">
    <name type="scientific">Fermentimonas caenicola</name>
    <dbReference type="NCBI Taxonomy" id="1562970"/>
    <lineage>
        <taxon>Bacteria</taxon>
        <taxon>Pseudomonadati</taxon>
        <taxon>Bacteroidota</taxon>
        <taxon>Bacteroidia</taxon>
        <taxon>Bacteroidales</taxon>
        <taxon>Dysgonomonadaceae</taxon>
        <taxon>Fermentimonas</taxon>
    </lineage>
</organism>
<sequence length="118" mass="13747">MERNLNYKERCCENTNGKRIFNIMKKIRVLFISVFLLFITGCESSIDTLNNEVEGEIEFEIKGEKEVKEVKEEKEEDHTKGSSIEDWEVDADSTVYELKPSGGGWFKHKYVVCFTQPI</sequence>
<gene>
    <name evidence="1" type="ORF">ING2E5B_1703</name>
</gene>
<evidence type="ECO:0000313" key="2">
    <source>
        <dbReference type="Proteomes" id="UP000032417"/>
    </source>
</evidence>
<protein>
    <submittedName>
        <fullName evidence="1">Uncharacterized protein</fullName>
    </submittedName>
</protein>
<dbReference type="AlphaFoldDB" id="A0A098C0J8"/>
<name>A0A098C0J8_9BACT</name>
<evidence type="ECO:0000313" key="1">
    <source>
        <dbReference type="EMBL" id="CEA16449.1"/>
    </source>
</evidence>